<evidence type="ECO:0000256" key="4">
    <source>
        <dbReference type="ARBA" id="ARBA00022692"/>
    </source>
</evidence>
<protein>
    <submittedName>
        <fullName evidence="9">FUSC family protein</fullName>
    </submittedName>
</protein>
<evidence type="ECO:0000313" key="10">
    <source>
        <dbReference type="Proteomes" id="UP000310754"/>
    </source>
</evidence>
<feature type="region of interest" description="Disordered" evidence="7">
    <location>
        <begin position="669"/>
        <end position="689"/>
    </location>
</feature>
<feature type="transmembrane region" description="Helical" evidence="8">
    <location>
        <begin position="56"/>
        <end position="77"/>
    </location>
</feature>
<dbReference type="Pfam" id="PF04632">
    <property type="entry name" value="FUSC"/>
    <property type="match status" value="1"/>
</dbReference>
<evidence type="ECO:0000256" key="1">
    <source>
        <dbReference type="ARBA" id="ARBA00004651"/>
    </source>
</evidence>
<dbReference type="PANTHER" id="PTHR30509">
    <property type="entry name" value="P-HYDROXYBENZOIC ACID EFFLUX PUMP SUBUNIT-RELATED"/>
    <property type="match status" value="1"/>
</dbReference>
<sequence>MMAHSWRDWAFSGKAFLAGMLALYIAMALDLSRPYWALSAVYIVSSPFSGATKSKALYRILGTLLGAGAAVFFVPLFVNAPELLSLVVALWTGTLLLISMLDRTARSYVFMLAGYTLPLIALPSLDAPDTVFATALARSEEIALGIICASVVNSVIFPASLNAQFGSRIQGWLSDAGSWADEILRGEGASPTTPVKRQQLATDVAGLDLLISQLSYDLEARDVVHHARELRGRLLMLLPVFSSVADRLHAVRQGCDRLPESLTGLLSDVADWFKTGGPSDAAQRAQVLLDRMAQQQAAHQLHGWNDLVFSGLLMRLKVAVELWRDCLLLQDRIANGRHTTVDTLSDRHFSVASRHFDHAFLALKAGIVVVGIVVACAIWIGLEWSQGAGFVAMVAVACSFFAAQDRPAPMIRFMLVWTTVSVFASFVYLFGILPFATNFEMMALALAPFLLLLGLKMTNPQTAVIGMLVAVNVATLVGIQDRYTADFESFANGGVATVLGIAFAYVWISVAHPFGARLAAKRLLRSGWRDLADTAAGLRSADSERLAGRILDRLGQLVPRLAALNERELVNVDGFADVRLAINVVTLQEERRRLSVESAASVSQVLVAVADHYRRQLRAGRAQDSDATLMVLIDNGLQTVVHKEGDEARRVIDALVGLRRVFFPQASAPDLQASPQPLPQPQTPSIAAE</sequence>
<feature type="transmembrane region" description="Helical" evidence="8">
    <location>
        <begin position="142"/>
        <end position="161"/>
    </location>
</feature>
<name>A0A4V3W7R6_9HYPH</name>
<keyword evidence="2" id="KW-0813">Transport</keyword>
<feature type="transmembrane region" description="Helical" evidence="8">
    <location>
        <begin position="491"/>
        <end position="515"/>
    </location>
</feature>
<keyword evidence="4 8" id="KW-0812">Transmembrane</keyword>
<dbReference type="InterPro" id="IPR006726">
    <property type="entry name" value="PHBA_efflux_AaeB/fusaric-R"/>
</dbReference>
<evidence type="ECO:0000256" key="8">
    <source>
        <dbReference type="SAM" id="Phobius"/>
    </source>
</evidence>
<evidence type="ECO:0000256" key="7">
    <source>
        <dbReference type="SAM" id="MobiDB-lite"/>
    </source>
</evidence>
<evidence type="ECO:0000256" key="6">
    <source>
        <dbReference type="ARBA" id="ARBA00023136"/>
    </source>
</evidence>
<feature type="transmembrane region" description="Helical" evidence="8">
    <location>
        <begin position="108"/>
        <end position="127"/>
    </location>
</feature>
<gene>
    <name evidence="9" type="ORF">E6C51_15635</name>
</gene>
<feature type="transmembrane region" description="Helical" evidence="8">
    <location>
        <begin position="359"/>
        <end position="380"/>
    </location>
</feature>
<evidence type="ECO:0000313" key="9">
    <source>
        <dbReference type="EMBL" id="THF48330.1"/>
    </source>
</evidence>
<comment type="subcellular location">
    <subcellularLocation>
        <location evidence="1">Cell membrane</location>
        <topology evidence="1">Multi-pass membrane protein</topology>
    </subcellularLocation>
</comment>
<proteinExistence type="predicted"/>
<reference evidence="9 10" key="1">
    <citation type="submission" date="2019-04" db="EMBL/GenBank/DDBJ databases">
        <title>Rhizobium terrae sp. nov., isolated from a paddy soil.</title>
        <authorList>
            <person name="Lin S.-Y."/>
            <person name="Hameed A."/>
            <person name="Huang H.-I."/>
            <person name="Young C.-C."/>
        </authorList>
    </citation>
    <scope>NUCLEOTIDE SEQUENCE [LARGE SCALE GENOMIC DNA]</scope>
    <source>
        <strain evidence="9 10">CC-HIH110</strain>
    </source>
</reference>
<dbReference type="AlphaFoldDB" id="A0A4V3W7R6"/>
<feature type="transmembrane region" description="Helical" evidence="8">
    <location>
        <begin position="386"/>
        <end position="403"/>
    </location>
</feature>
<dbReference type="GO" id="GO:0022857">
    <property type="term" value="F:transmembrane transporter activity"/>
    <property type="evidence" value="ECO:0007669"/>
    <property type="project" value="InterPro"/>
</dbReference>
<dbReference type="Proteomes" id="UP000310754">
    <property type="component" value="Unassembled WGS sequence"/>
</dbReference>
<keyword evidence="6 8" id="KW-0472">Membrane</keyword>
<feature type="transmembrane region" description="Helical" evidence="8">
    <location>
        <begin position="462"/>
        <end position="479"/>
    </location>
</feature>
<dbReference type="PANTHER" id="PTHR30509:SF9">
    <property type="entry name" value="MULTIDRUG RESISTANCE PROTEIN MDTO"/>
    <property type="match status" value="1"/>
</dbReference>
<keyword evidence="5 8" id="KW-1133">Transmembrane helix</keyword>
<organism evidence="9 10">
    <name type="scientific">Allorhizobium terrae</name>
    <dbReference type="NCBI Taxonomy" id="1848972"/>
    <lineage>
        <taxon>Bacteria</taxon>
        <taxon>Pseudomonadati</taxon>
        <taxon>Pseudomonadota</taxon>
        <taxon>Alphaproteobacteria</taxon>
        <taxon>Hyphomicrobiales</taxon>
        <taxon>Rhizobiaceae</taxon>
        <taxon>Rhizobium/Agrobacterium group</taxon>
        <taxon>Allorhizobium</taxon>
    </lineage>
</organism>
<comment type="caution">
    <text evidence="9">The sequence shown here is derived from an EMBL/GenBank/DDBJ whole genome shotgun (WGS) entry which is preliminary data.</text>
</comment>
<evidence type="ECO:0000256" key="3">
    <source>
        <dbReference type="ARBA" id="ARBA00022475"/>
    </source>
</evidence>
<feature type="transmembrane region" description="Helical" evidence="8">
    <location>
        <begin position="20"/>
        <end position="44"/>
    </location>
</feature>
<evidence type="ECO:0000256" key="5">
    <source>
        <dbReference type="ARBA" id="ARBA00022989"/>
    </source>
</evidence>
<dbReference type="EMBL" id="SSOA01000009">
    <property type="protein sequence ID" value="THF48330.1"/>
    <property type="molecule type" value="Genomic_DNA"/>
</dbReference>
<feature type="transmembrane region" description="Helical" evidence="8">
    <location>
        <begin position="415"/>
        <end position="433"/>
    </location>
</feature>
<evidence type="ECO:0000256" key="2">
    <source>
        <dbReference type="ARBA" id="ARBA00022448"/>
    </source>
</evidence>
<accession>A0A4V3W7R6</accession>
<keyword evidence="10" id="KW-1185">Reference proteome</keyword>
<dbReference type="GO" id="GO:0005886">
    <property type="term" value="C:plasma membrane"/>
    <property type="evidence" value="ECO:0007669"/>
    <property type="project" value="UniProtKB-SubCell"/>
</dbReference>
<keyword evidence="3" id="KW-1003">Cell membrane</keyword>
<feature type="transmembrane region" description="Helical" evidence="8">
    <location>
        <begin position="83"/>
        <end position="101"/>
    </location>
</feature>
<dbReference type="RefSeq" id="WP_190236645.1">
    <property type="nucleotide sequence ID" value="NZ_SSOA01000009.1"/>
</dbReference>